<dbReference type="Proteomes" id="UP001189429">
    <property type="component" value="Unassembled WGS sequence"/>
</dbReference>
<dbReference type="PANTHER" id="PTHR11889:SF31">
    <property type="entry name" value="PROTEIN HEDGEHOG"/>
    <property type="match status" value="1"/>
</dbReference>
<reference evidence="5" key="1">
    <citation type="submission" date="2023-10" db="EMBL/GenBank/DDBJ databases">
        <authorList>
            <person name="Chen Y."/>
            <person name="Shah S."/>
            <person name="Dougan E. K."/>
            <person name="Thang M."/>
            <person name="Chan C."/>
        </authorList>
    </citation>
    <scope>NUCLEOTIDE SEQUENCE [LARGE SCALE GENOMIC DNA]</scope>
</reference>
<dbReference type="InterPro" id="IPR036844">
    <property type="entry name" value="Hint_dom_sf"/>
</dbReference>
<dbReference type="InterPro" id="IPR003587">
    <property type="entry name" value="Hint_dom_N"/>
</dbReference>
<evidence type="ECO:0000256" key="1">
    <source>
        <dbReference type="ARBA" id="ARBA00022473"/>
    </source>
</evidence>
<evidence type="ECO:0000256" key="2">
    <source>
        <dbReference type="ARBA" id="ARBA00022729"/>
    </source>
</evidence>
<keyword evidence="6" id="KW-1185">Reference proteome</keyword>
<keyword evidence="2" id="KW-0732">Signal</keyword>
<gene>
    <name evidence="5" type="ORF">PCOR1329_LOCUS44098</name>
</gene>
<dbReference type="Pfam" id="PF01079">
    <property type="entry name" value="Hint"/>
    <property type="match status" value="1"/>
</dbReference>
<dbReference type="Gene3D" id="2.170.16.10">
    <property type="entry name" value="Hedgehog/Intein (Hint) domain"/>
    <property type="match status" value="1"/>
</dbReference>
<dbReference type="PANTHER" id="PTHR11889">
    <property type="entry name" value="HEDGEHOG"/>
    <property type="match status" value="1"/>
</dbReference>
<dbReference type="PRINTS" id="PR00632">
    <property type="entry name" value="SONICHHOG"/>
</dbReference>
<feature type="compositionally biased region" description="Gly residues" evidence="3">
    <location>
        <begin position="62"/>
        <end position="94"/>
    </location>
</feature>
<proteinExistence type="predicted"/>
<dbReference type="EMBL" id="CAUYUJ010015297">
    <property type="protein sequence ID" value="CAK0852149.1"/>
    <property type="molecule type" value="Genomic_DNA"/>
</dbReference>
<evidence type="ECO:0000256" key="3">
    <source>
        <dbReference type="SAM" id="MobiDB-lite"/>
    </source>
</evidence>
<dbReference type="CDD" id="cd00081">
    <property type="entry name" value="Hint"/>
    <property type="match status" value="1"/>
</dbReference>
<name>A0ABN9U3M2_9DINO</name>
<dbReference type="InterPro" id="IPR001767">
    <property type="entry name" value="Hedgehog_Hint"/>
</dbReference>
<keyword evidence="1" id="KW-0217">Developmental protein</keyword>
<dbReference type="InterPro" id="IPR001657">
    <property type="entry name" value="Hedgehog"/>
</dbReference>
<accession>A0ABN9U3M2</accession>
<evidence type="ECO:0000313" key="6">
    <source>
        <dbReference type="Proteomes" id="UP001189429"/>
    </source>
</evidence>
<dbReference type="SMART" id="SM00306">
    <property type="entry name" value="HintN"/>
    <property type="match status" value="1"/>
</dbReference>
<sequence>MPAGALRQAAVLPLDDLFASPGAAPSLRARLAGYNLEEPAAAAPGARLPPRRGGPRTAFEDAGGGGAPAAGGGGDAGAAGGAGDGGGGGGGKDGGGGDKDGGGQPSGKTLTYTTPSGKKITVSGKSFNACVQSCKTADYSGSGGAMGMMGSAVDGGSQASIQGCATFCRAEFELFCFPGDSVVVAKNRGRVPLAELRVGDVVLAVRGWEGTSASPSLCYDPVIAFIHHEPDVEGETLQIRHSLGQVQLTANHLLFTQRQGGGGTVPALASEVRVGDRLLAPWVDGGFATPEVLEVKREWKRGFYAPLLEGGTLLVDGTAASCYAVPRNLAETPAYRRAAELLDGAGAHALCHASFLPMRLLWRMAHRGGLELGGKAALQAKGAMHPDGIHPYAWLMYVATSSFVA</sequence>
<feature type="region of interest" description="Disordered" evidence="3">
    <location>
        <begin position="40"/>
        <end position="114"/>
    </location>
</feature>
<organism evidence="5 6">
    <name type="scientific">Prorocentrum cordatum</name>
    <dbReference type="NCBI Taxonomy" id="2364126"/>
    <lineage>
        <taxon>Eukaryota</taxon>
        <taxon>Sar</taxon>
        <taxon>Alveolata</taxon>
        <taxon>Dinophyceae</taxon>
        <taxon>Prorocentrales</taxon>
        <taxon>Prorocentraceae</taxon>
        <taxon>Prorocentrum</taxon>
    </lineage>
</organism>
<evidence type="ECO:0000259" key="4">
    <source>
        <dbReference type="SMART" id="SM00306"/>
    </source>
</evidence>
<dbReference type="SUPFAM" id="SSF51294">
    <property type="entry name" value="Hedgehog/intein (Hint) domain"/>
    <property type="match status" value="1"/>
</dbReference>
<protein>
    <recommendedName>
        <fullName evidence="4">Hint domain-containing protein</fullName>
    </recommendedName>
</protein>
<dbReference type="InterPro" id="IPR050387">
    <property type="entry name" value="Hedgehog_Signaling"/>
</dbReference>
<comment type="caution">
    <text evidence="5">The sequence shown here is derived from an EMBL/GenBank/DDBJ whole genome shotgun (WGS) entry which is preliminary data.</text>
</comment>
<evidence type="ECO:0000313" key="5">
    <source>
        <dbReference type="EMBL" id="CAK0852149.1"/>
    </source>
</evidence>
<feature type="domain" description="Hint" evidence="4">
    <location>
        <begin position="174"/>
        <end position="282"/>
    </location>
</feature>